<evidence type="ECO:0000313" key="3">
    <source>
        <dbReference type="EMBL" id="GJS50842.1"/>
    </source>
</evidence>
<organism evidence="3 4">
    <name type="scientific">Tanacetum coccineum</name>
    <dbReference type="NCBI Taxonomy" id="301880"/>
    <lineage>
        <taxon>Eukaryota</taxon>
        <taxon>Viridiplantae</taxon>
        <taxon>Streptophyta</taxon>
        <taxon>Embryophyta</taxon>
        <taxon>Tracheophyta</taxon>
        <taxon>Spermatophyta</taxon>
        <taxon>Magnoliopsida</taxon>
        <taxon>eudicotyledons</taxon>
        <taxon>Gunneridae</taxon>
        <taxon>Pentapetalae</taxon>
        <taxon>asterids</taxon>
        <taxon>campanulids</taxon>
        <taxon>Asterales</taxon>
        <taxon>Asteraceae</taxon>
        <taxon>Asteroideae</taxon>
        <taxon>Anthemideae</taxon>
        <taxon>Anthemidinae</taxon>
        <taxon>Tanacetum</taxon>
    </lineage>
</organism>
<evidence type="ECO:0008006" key="5">
    <source>
        <dbReference type="Google" id="ProtNLM"/>
    </source>
</evidence>
<evidence type="ECO:0000256" key="2">
    <source>
        <dbReference type="SAM" id="Phobius"/>
    </source>
</evidence>
<feature type="coiled-coil region" evidence="1">
    <location>
        <begin position="354"/>
        <end position="430"/>
    </location>
</feature>
<evidence type="ECO:0000313" key="4">
    <source>
        <dbReference type="Proteomes" id="UP001151760"/>
    </source>
</evidence>
<accession>A0ABQ4WDA9</accession>
<reference evidence="3" key="2">
    <citation type="submission" date="2022-01" db="EMBL/GenBank/DDBJ databases">
        <authorList>
            <person name="Yamashiro T."/>
            <person name="Shiraishi A."/>
            <person name="Satake H."/>
            <person name="Nakayama K."/>
        </authorList>
    </citation>
    <scope>NUCLEOTIDE SEQUENCE</scope>
</reference>
<keyword evidence="1" id="KW-0175">Coiled coil</keyword>
<proteinExistence type="predicted"/>
<protein>
    <recommendedName>
        <fullName evidence="5">Transposase (Putative), gypsy type</fullName>
    </recommendedName>
</protein>
<evidence type="ECO:0000256" key="1">
    <source>
        <dbReference type="SAM" id="Coils"/>
    </source>
</evidence>
<gene>
    <name evidence="3" type="ORF">Tco_0624204</name>
</gene>
<sequence>MKRRRASFCGLIPLRFEDFRNLSCVGLVLAVTIHWMRTLIQHFGMVTRAEMDLFAFIRHSDPTKVRVGERNLADMELKLVKMTEGRTVALDPRATAALGGSDDSIDRLFDEGDNAGQEYSAENDDNVQEEIIAKDASEVSLPPNTGGKSLSALRGMIPKGSTIPSDATKPLVTASVTPMPDVGPVDSVSGLNLWTHPPHMRSAADVSVMTVAVTTTVDANVATGSKAKDAPKDFEHIGDSASAGGVDVDAASISKWKLCAMDYDQLYSEFNVGAARQVCLGAEVRMRAEHTLVRRGELEDRCAEQTTLLSEKDAEIAHLRSLLSLKETEAAEAISLRSQLSVVEAADAAKGTELRDLKEKNFSLEGEKNVLSERVEALESVVASKEVELASLSSQVANLTADLSSFQLSRDELNSKVASLESERDCLATQKGSLKFALELFKEQVEKMQDDQMRVLSERVAAIDSDLMEMVLHMDAEFYPRYLTTIAKRRWILSRGLKLVLAKCLSSPEYLSAMGEAIGRAIDKGMQDGLAAGIEHGIAERSIKDVTVFNPSVESDYIAAINALKGMSFLLLAQLEANKDASMADIMDLLRLEGPAAETSEASQLQPSLDQLMIPIHQLEDQVIIRETSLAFSIDVAYNRVQRLRGDPAARRLSLMDSILPLIEPLSARNLTGEASSSTDFTTAVTTALSTTFAQTYPVPTTLSTEVPPSPKVVFEEEELDTTPEHVPAP</sequence>
<reference evidence="3" key="1">
    <citation type="journal article" date="2022" name="Int. J. Mol. Sci.">
        <title>Draft Genome of Tanacetum Coccineum: Genomic Comparison of Closely Related Tanacetum-Family Plants.</title>
        <authorList>
            <person name="Yamashiro T."/>
            <person name="Shiraishi A."/>
            <person name="Nakayama K."/>
            <person name="Satake H."/>
        </authorList>
    </citation>
    <scope>NUCLEOTIDE SEQUENCE</scope>
</reference>
<feature type="transmembrane region" description="Helical" evidence="2">
    <location>
        <begin position="21"/>
        <end position="40"/>
    </location>
</feature>
<keyword evidence="2" id="KW-1133">Transmembrane helix</keyword>
<comment type="caution">
    <text evidence="3">The sequence shown here is derived from an EMBL/GenBank/DDBJ whole genome shotgun (WGS) entry which is preliminary data.</text>
</comment>
<keyword evidence="2" id="KW-0472">Membrane</keyword>
<name>A0ABQ4WDA9_9ASTR</name>
<dbReference type="Proteomes" id="UP001151760">
    <property type="component" value="Unassembled WGS sequence"/>
</dbReference>
<dbReference type="EMBL" id="BQNB010008544">
    <property type="protein sequence ID" value="GJS50842.1"/>
    <property type="molecule type" value="Genomic_DNA"/>
</dbReference>
<keyword evidence="4" id="KW-1185">Reference proteome</keyword>
<keyword evidence="2" id="KW-0812">Transmembrane</keyword>